<feature type="region of interest" description="Disordered" evidence="1">
    <location>
        <begin position="1"/>
        <end position="29"/>
    </location>
</feature>
<dbReference type="Proteomes" id="UP000077202">
    <property type="component" value="Unassembled WGS sequence"/>
</dbReference>
<sequence>MHERGKGAGGGGGRGREGERETVVQDPDSERWRKEVMVGIMGESRSEVIPSVPPLCSAAASTSGVGIPKRVQEHSCSSRLDCFALLGLAWLAGVRSGEMMRSCFAFPVNPKATKKRGVNVGSRILNFSVVRNWMRRLGRHRTLKRHAITAGARSNSSMRSTTGSRNAASDTGPSTLYLDPPQRHQRRPSTSSDSAQSVVV</sequence>
<reference evidence="2" key="1">
    <citation type="submission" date="2016-03" db="EMBL/GenBank/DDBJ databases">
        <title>Mechanisms controlling the formation of the plant cell surface in tip-growing cells are functionally conserved among land plants.</title>
        <authorList>
            <person name="Honkanen S."/>
            <person name="Jones V.A."/>
            <person name="Morieri G."/>
            <person name="Champion C."/>
            <person name="Hetherington A.J."/>
            <person name="Kelly S."/>
            <person name="Saint-Marcoux D."/>
            <person name="Proust H."/>
            <person name="Prescott H."/>
            <person name="Dolan L."/>
        </authorList>
    </citation>
    <scope>NUCLEOTIDE SEQUENCE [LARGE SCALE GENOMIC DNA]</scope>
    <source>
        <tissue evidence="2">Whole gametophyte</tissue>
    </source>
</reference>
<organism evidence="2 3">
    <name type="scientific">Marchantia polymorpha subsp. ruderalis</name>
    <dbReference type="NCBI Taxonomy" id="1480154"/>
    <lineage>
        <taxon>Eukaryota</taxon>
        <taxon>Viridiplantae</taxon>
        <taxon>Streptophyta</taxon>
        <taxon>Embryophyta</taxon>
        <taxon>Marchantiophyta</taxon>
        <taxon>Marchantiopsida</taxon>
        <taxon>Marchantiidae</taxon>
        <taxon>Marchantiales</taxon>
        <taxon>Marchantiaceae</taxon>
        <taxon>Marchantia</taxon>
    </lineage>
</organism>
<dbReference type="EMBL" id="LVLJ01002273">
    <property type="protein sequence ID" value="OAE25919.1"/>
    <property type="molecule type" value="Genomic_DNA"/>
</dbReference>
<evidence type="ECO:0000313" key="2">
    <source>
        <dbReference type="EMBL" id="OAE25919.1"/>
    </source>
</evidence>
<evidence type="ECO:0000313" key="3">
    <source>
        <dbReference type="Proteomes" id="UP000077202"/>
    </source>
</evidence>
<comment type="caution">
    <text evidence="2">The sequence shown here is derived from an EMBL/GenBank/DDBJ whole genome shotgun (WGS) entry which is preliminary data.</text>
</comment>
<accession>A0A176VYN6</accession>
<dbReference type="AlphaFoldDB" id="A0A176VYN6"/>
<feature type="region of interest" description="Disordered" evidence="1">
    <location>
        <begin position="144"/>
        <end position="200"/>
    </location>
</feature>
<feature type="compositionally biased region" description="Polar residues" evidence="1">
    <location>
        <begin position="152"/>
        <end position="174"/>
    </location>
</feature>
<feature type="compositionally biased region" description="Basic and acidic residues" evidence="1">
    <location>
        <begin position="14"/>
        <end position="29"/>
    </location>
</feature>
<feature type="compositionally biased region" description="Polar residues" evidence="1">
    <location>
        <begin position="188"/>
        <end position="200"/>
    </location>
</feature>
<proteinExistence type="predicted"/>
<name>A0A176VYN6_MARPO</name>
<gene>
    <name evidence="2" type="ORF">AXG93_949s1100</name>
</gene>
<protein>
    <submittedName>
        <fullName evidence="2">Uncharacterized protein</fullName>
    </submittedName>
</protein>
<evidence type="ECO:0000256" key="1">
    <source>
        <dbReference type="SAM" id="MobiDB-lite"/>
    </source>
</evidence>
<keyword evidence="3" id="KW-1185">Reference proteome</keyword>